<name>A0ABD0K4E4_9CAEN</name>
<organism evidence="2 3">
    <name type="scientific">Batillaria attramentaria</name>
    <dbReference type="NCBI Taxonomy" id="370345"/>
    <lineage>
        <taxon>Eukaryota</taxon>
        <taxon>Metazoa</taxon>
        <taxon>Spiralia</taxon>
        <taxon>Lophotrochozoa</taxon>
        <taxon>Mollusca</taxon>
        <taxon>Gastropoda</taxon>
        <taxon>Caenogastropoda</taxon>
        <taxon>Sorbeoconcha</taxon>
        <taxon>Cerithioidea</taxon>
        <taxon>Batillariidae</taxon>
        <taxon>Batillaria</taxon>
    </lineage>
</organism>
<keyword evidence="1" id="KW-0175">Coiled coil</keyword>
<sequence length="250" mass="28970">MTLDPHTAREKKLSLLIEELQTSCRQNSEENQQLKAENAVLKQENLEKAALALQCQELQHRLDNHETVYKESMKQLQDVAEAEQMEVMMLRESLTEAQRQQESSLQEKQLLLSQLAEAQKDKTEAMDERDRLKSILEKSYSQEDQLSSRLEVLREENKRLQEELVDSERHRQQLADDNAALAGHANHLQKVSYLKRLQLDYNELKGKYDDVVKENHSLQARFAVSPLRDRTNLSSAASHPDLIDKKSQIV</sequence>
<keyword evidence="3" id="KW-1185">Reference proteome</keyword>
<gene>
    <name evidence="2" type="ORF">BaRGS_00027099</name>
</gene>
<dbReference type="AlphaFoldDB" id="A0ABD0K4E4"/>
<dbReference type="Gene3D" id="6.10.250.3110">
    <property type="match status" value="1"/>
</dbReference>
<comment type="caution">
    <text evidence="2">The sequence shown here is derived from an EMBL/GenBank/DDBJ whole genome shotgun (WGS) entry which is preliminary data.</text>
</comment>
<dbReference type="Proteomes" id="UP001519460">
    <property type="component" value="Unassembled WGS sequence"/>
</dbReference>
<protein>
    <submittedName>
        <fullName evidence="2">Uncharacterized protein</fullName>
    </submittedName>
</protein>
<evidence type="ECO:0000313" key="2">
    <source>
        <dbReference type="EMBL" id="KAK7481726.1"/>
    </source>
</evidence>
<dbReference type="EMBL" id="JACVVK020000258">
    <property type="protein sequence ID" value="KAK7481726.1"/>
    <property type="molecule type" value="Genomic_DNA"/>
</dbReference>
<feature type="coiled-coil region" evidence="1">
    <location>
        <begin position="17"/>
        <end position="221"/>
    </location>
</feature>
<reference evidence="2 3" key="1">
    <citation type="journal article" date="2023" name="Sci. Data">
        <title>Genome assembly of the Korean intertidal mud-creeper Batillaria attramentaria.</title>
        <authorList>
            <person name="Patra A.K."/>
            <person name="Ho P.T."/>
            <person name="Jun S."/>
            <person name="Lee S.J."/>
            <person name="Kim Y."/>
            <person name="Won Y.J."/>
        </authorList>
    </citation>
    <scope>NUCLEOTIDE SEQUENCE [LARGE SCALE GENOMIC DNA]</scope>
    <source>
        <strain evidence="2">Wonlab-2016</strain>
    </source>
</reference>
<evidence type="ECO:0000313" key="3">
    <source>
        <dbReference type="Proteomes" id="UP001519460"/>
    </source>
</evidence>
<accession>A0ABD0K4E4</accession>
<proteinExistence type="predicted"/>
<evidence type="ECO:0000256" key="1">
    <source>
        <dbReference type="SAM" id="Coils"/>
    </source>
</evidence>